<organism evidence="1 2">
    <name type="scientific">Dryococelus australis</name>
    <dbReference type="NCBI Taxonomy" id="614101"/>
    <lineage>
        <taxon>Eukaryota</taxon>
        <taxon>Metazoa</taxon>
        <taxon>Ecdysozoa</taxon>
        <taxon>Arthropoda</taxon>
        <taxon>Hexapoda</taxon>
        <taxon>Insecta</taxon>
        <taxon>Pterygota</taxon>
        <taxon>Neoptera</taxon>
        <taxon>Polyneoptera</taxon>
        <taxon>Phasmatodea</taxon>
        <taxon>Verophasmatodea</taxon>
        <taxon>Anareolatae</taxon>
        <taxon>Phasmatidae</taxon>
        <taxon>Eurycanthinae</taxon>
        <taxon>Dryococelus</taxon>
    </lineage>
</organism>
<dbReference type="EMBL" id="JARBHB010000006">
    <property type="protein sequence ID" value="KAJ8881510.1"/>
    <property type="molecule type" value="Genomic_DNA"/>
</dbReference>
<protein>
    <submittedName>
        <fullName evidence="1">Uncharacterized protein</fullName>
    </submittedName>
</protein>
<evidence type="ECO:0000313" key="1">
    <source>
        <dbReference type="EMBL" id="KAJ8881510.1"/>
    </source>
</evidence>
<sequence>MFVPSPSKCAVFIFELHGLADDRSCLHLFVLRGFSMLDAFSRHMSTTQELEFSINPPTCQSSYAVGSPSYDTMISLVVQQGLVVRPLTFYLGKPGSIPCGIAPGFSNVRIVPDDAASRRVFSEISRFPCAFIPALLSTRLTSPSSSLKTSLLRGIICTETINVIFNVSTGIKFLIKRPGILWYEPGLCGEWPPDARCIGHATQDGGLFVSSLSQAVAGMEPAVWHKKRTISPRVMNNSVVRLSSQTSLHETHPAAVHEMSAADYVVRSSILKPPVCSWRQSVCDFLQEFPVGIAYAPGTVSLQPKFCARFSQRRRYIHWDSQGFRKVRYVMSCGTIALHGTIQHDIDALHLIEYEGAGETGYPRENPPTASSGTIPTCENRVTRLGIEPG</sequence>
<evidence type="ECO:0000313" key="2">
    <source>
        <dbReference type="Proteomes" id="UP001159363"/>
    </source>
</evidence>
<keyword evidence="2" id="KW-1185">Reference proteome</keyword>
<gene>
    <name evidence="1" type="ORF">PR048_017992</name>
</gene>
<dbReference type="Proteomes" id="UP001159363">
    <property type="component" value="Chromosome 5"/>
</dbReference>
<comment type="caution">
    <text evidence="1">The sequence shown here is derived from an EMBL/GenBank/DDBJ whole genome shotgun (WGS) entry which is preliminary data.</text>
</comment>
<proteinExistence type="predicted"/>
<name>A0ABQ9HB73_9NEOP</name>
<reference evidence="1 2" key="1">
    <citation type="submission" date="2023-02" db="EMBL/GenBank/DDBJ databases">
        <title>LHISI_Scaffold_Assembly.</title>
        <authorList>
            <person name="Stuart O.P."/>
            <person name="Cleave R."/>
            <person name="Magrath M.J.L."/>
            <person name="Mikheyev A.S."/>
        </authorList>
    </citation>
    <scope>NUCLEOTIDE SEQUENCE [LARGE SCALE GENOMIC DNA]</scope>
    <source>
        <strain evidence="1">Daus_M_001</strain>
        <tissue evidence="1">Leg muscle</tissue>
    </source>
</reference>
<accession>A0ABQ9HB73</accession>